<protein>
    <recommendedName>
        <fullName evidence="2">DUF6604 domain-containing protein</fullName>
    </recommendedName>
</protein>
<feature type="region of interest" description="Disordered" evidence="1">
    <location>
        <begin position="1"/>
        <end position="54"/>
    </location>
</feature>
<proteinExistence type="predicted"/>
<gene>
    <name evidence="3" type="ORF">FisN_36Hu012</name>
</gene>
<feature type="domain" description="DUF6604" evidence="2">
    <location>
        <begin position="60"/>
        <end position="306"/>
    </location>
</feature>
<organism evidence="3 4">
    <name type="scientific">Fistulifera solaris</name>
    <name type="common">Oleaginous diatom</name>
    <dbReference type="NCBI Taxonomy" id="1519565"/>
    <lineage>
        <taxon>Eukaryota</taxon>
        <taxon>Sar</taxon>
        <taxon>Stramenopiles</taxon>
        <taxon>Ochrophyta</taxon>
        <taxon>Bacillariophyta</taxon>
        <taxon>Bacillariophyceae</taxon>
        <taxon>Bacillariophycidae</taxon>
        <taxon>Naviculales</taxon>
        <taxon>Naviculaceae</taxon>
        <taxon>Fistulifera</taxon>
    </lineage>
</organism>
<evidence type="ECO:0000313" key="4">
    <source>
        <dbReference type="Proteomes" id="UP000198406"/>
    </source>
</evidence>
<accession>A0A1Z5KU54</accession>
<dbReference type="EMBL" id="BDSP01000291">
    <property type="protein sequence ID" value="GAX29518.1"/>
    <property type="molecule type" value="Genomic_DNA"/>
</dbReference>
<dbReference type="AlphaFoldDB" id="A0A1Z5KU54"/>
<dbReference type="InParanoid" id="A0A1Z5KU54"/>
<feature type="compositionally biased region" description="Basic residues" evidence="1">
    <location>
        <begin position="1"/>
        <end position="20"/>
    </location>
</feature>
<dbReference type="Pfam" id="PF20253">
    <property type="entry name" value="DUF6604"/>
    <property type="match status" value="1"/>
</dbReference>
<reference evidence="3 4" key="1">
    <citation type="journal article" date="2015" name="Plant Cell">
        <title>Oil accumulation by the oleaginous diatom Fistulifera solaris as revealed by the genome and transcriptome.</title>
        <authorList>
            <person name="Tanaka T."/>
            <person name="Maeda Y."/>
            <person name="Veluchamy A."/>
            <person name="Tanaka M."/>
            <person name="Abida H."/>
            <person name="Marechal E."/>
            <person name="Bowler C."/>
            <person name="Muto M."/>
            <person name="Sunaga Y."/>
            <person name="Tanaka M."/>
            <person name="Yoshino T."/>
            <person name="Taniguchi T."/>
            <person name="Fukuda Y."/>
            <person name="Nemoto M."/>
            <person name="Matsumoto M."/>
            <person name="Wong P.S."/>
            <person name="Aburatani S."/>
            <person name="Fujibuchi W."/>
        </authorList>
    </citation>
    <scope>NUCLEOTIDE SEQUENCE [LARGE SCALE GENOMIC DNA]</scope>
    <source>
        <strain evidence="3 4">JPCC DA0580</strain>
    </source>
</reference>
<evidence type="ECO:0000313" key="3">
    <source>
        <dbReference type="EMBL" id="GAX29518.1"/>
    </source>
</evidence>
<evidence type="ECO:0000259" key="2">
    <source>
        <dbReference type="Pfam" id="PF20253"/>
    </source>
</evidence>
<name>A0A1Z5KU54_FISSO</name>
<dbReference type="Proteomes" id="UP000198406">
    <property type="component" value="Unassembled WGS sequence"/>
</dbReference>
<keyword evidence="4" id="KW-1185">Reference proteome</keyword>
<feature type="compositionally biased region" description="Polar residues" evidence="1">
    <location>
        <begin position="24"/>
        <end position="33"/>
    </location>
</feature>
<evidence type="ECO:0000256" key="1">
    <source>
        <dbReference type="SAM" id="MobiDB-lite"/>
    </source>
</evidence>
<dbReference type="InterPro" id="IPR046539">
    <property type="entry name" value="DUF6604"/>
</dbReference>
<sequence length="514" mass="57927">MPHNKGHNQSKKKGKIKGSHSKQPASSNPSRQGPSLLPPNAFAPKTPDDSTTVSSGYHAMYKEATLRFHNWMSQKACPKSKMTAVNDYRKGVDLIANHNMSVYLNKNDEKVENLIVTPPEIMASLASSIRLREKVTASLFGSKSGGDLGHQYIIDVLHYCRSTLRFGNRIAAIYQESMGEKVADAIGGRFSALTLDDDDEEEELEWDDIDQAIREGNLPKYTGVEVEEEMDISEILLKGDDRLQAMFLLYTMNDSMAAVHMHYKHFKSYLRGNSKFQGSSCMHLLMKCAVVANAATESVHQAENELGINHPHLASFYHVLVLVFMTEIMAEVEKFIDKNWLKKTPHMVLQFLAEIVESSFHYPGQTRIPSIVKRFIAKSGLDPMYVEETAQATYTLISYETTLKVEERLNPGQTAHLAGCGLDPHSWLNFSEFIGGDCCLLNTKKLVQRQWIFYKTIRNLMDGRDFGDSRSTKTRILLGAFGAISTKPLYQVSYRIFLKFADVCLFKTCRSGHI</sequence>
<comment type="caution">
    <text evidence="3">The sequence shown here is derived from an EMBL/GenBank/DDBJ whole genome shotgun (WGS) entry which is preliminary data.</text>
</comment>